<evidence type="ECO:0000259" key="1">
    <source>
        <dbReference type="Pfam" id="PF24490"/>
    </source>
</evidence>
<accession>A0A0N4ZCW2</accession>
<proteinExistence type="predicted"/>
<feature type="domain" description="DUF7585" evidence="1">
    <location>
        <begin position="32"/>
        <end position="208"/>
    </location>
</feature>
<reference evidence="3" key="1">
    <citation type="submission" date="2017-02" db="UniProtKB">
        <authorList>
            <consortium name="WormBaseParasite"/>
        </authorList>
    </citation>
    <scope>IDENTIFICATION</scope>
</reference>
<protein>
    <submittedName>
        <fullName evidence="3">ZP domain-containing protein</fullName>
    </submittedName>
</protein>
<dbReference type="Pfam" id="PF24490">
    <property type="entry name" value="DUF7585"/>
    <property type="match status" value="1"/>
</dbReference>
<dbReference type="WBParaSite" id="PTRK_0000537100.1">
    <property type="protein sequence ID" value="PTRK_0000537100.1"/>
    <property type="gene ID" value="PTRK_0000537100"/>
</dbReference>
<name>A0A0N4ZCW2_PARTI</name>
<evidence type="ECO:0000313" key="2">
    <source>
        <dbReference type="Proteomes" id="UP000038045"/>
    </source>
</evidence>
<organism evidence="2 3">
    <name type="scientific">Parastrongyloides trichosuri</name>
    <name type="common">Possum-specific nematode worm</name>
    <dbReference type="NCBI Taxonomy" id="131310"/>
    <lineage>
        <taxon>Eukaryota</taxon>
        <taxon>Metazoa</taxon>
        <taxon>Ecdysozoa</taxon>
        <taxon>Nematoda</taxon>
        <taxon>Chromadorea</taxon>
        <taxon>Rhabditida</taxon>
        <taxon>Tylenchina</taxon>
        <taxon>Panagrolaimomorpha</taxon>
        <taxon>Strongyloidoidea</taxon>
        <taxon>Strongyloididae</taxon>
        <taxon>Parastrongyloides</taxon>
    </lineage>
</organism>
<dbReference type="AlphaFoldDB" id="A0A0N4ZCW2"/>
<dbReference type="InterPro" id="IPR056007">
    <property type="entry name" value="DUF7585"/>
</dbReference>
<keyword evidence="2" id="KW-1185">Reference proteome</keyword>
<sequence>MLLLFMMLLQYGYGNDRELFEQFNITNERNPPFPFEYDVETGLDLVLVRCPGHLFEYEPNEVTFGLSTQALEYKMPILENSDRKTAWRIAIYDDIRIKNFTYTCAELTPKGDFLKQRYDWNIKLTWTETPGPLLTNVTKANLDVENLASPFECLQEDSIKLVKHLDGKAKIEEYKHRETEIFRNELIYIFGKGQLDTPKSLFVPCGITQQ</sequence>
<dbReference type="Proteomes" id="UP000038045">
    <property type="component" value="Unplaced"/>
</dbReference>
<evidence type="ECO:0000313" key="3">
    <source>
        <dbReference type="WBParaSite" id="PTRK_0000537100.1"/>
    </source>
</evidence>